<proteinExistence type="predicted"/>
<dbReference type="Proteomes" id="UP000327013">
    <property type="component" value="Chromosome 3"/>
</dbReference>
<organism evidence="1 2">
    <name type="scientific">Carpinus fangiana</name>
    <dbReference type="NCBI Taxonomy" id="176857"/>
    <lineage>
        <taxon>Eukaryota</taxon>
        <taxon>Viridiplantae</taxon>
        <taxon>Streptophyta</taxon>
        <taxon>Embryophyta</taxon>
        <taxon>Tracheophyta</taxon>
        <taxon>Spermatophyta</taxon>
        <taxon>Magnoliopsida</taxon>
        <taxon>eudicotyledons</taxon>
        <taxon>Gunneridae</taxon>
        <taxon>Pentapetalae</taxon>
        <taxon>rosids</taxon>
        <taxon>fabids</taxon>
        <taxon>Fagales</taxon>
        <taxon>Betulaceae</taxon>
        <taxon>Carpinus</taxon>
    </lineage>
</organism>
<protein>
    <submittedName>
        <fullName evidence="1">Uncharacterized protein</fullName>
    </submittedName>
</protein>
<reference evidence="1 2" key="1">
    <citation type="submission" date="2019-06" db="EMBL/GenBank/DDBJ databases">
        <title>A chromosomal-level reference genome of Carpinus fangiana (Coryloideae, Betulaceae).</title>
        <authorList>
            <person name="Yang X."/>
            <person name="Wang Z."/>
            <person name="Zhang L."/>
            <person name="Hao G."/>
            <person name="Liu J."/>
            <person name="Yang Y."/>
        </authorList>
    </citation>
    <scope>NUCLEOTIDE SEQUENCE [LARGE SCALE GENOMIC DNA]</scope>
    <source>
        <strain evidence="1">Cfa_2016G</strain>
        <tissue evidence="1">Leaf</tissue>
    </source>
</reference>
<keyword evidence="2" id="KW-1185">Reference proteome</keyword>
<dbReference type="OrthoDB" id="10567721at2759"/>
<accession>A0A5N6R0Y3</accession>
<name>A0A5N6R0Y3_9ROSI</name>
<evidence type="ECO:0000313" key="1">
    <source>
        <dbReference type="EMBL" id="KAE8022371.1"/>
    </source>
</evidence>
<gene>
    <name evidence="1" type="ORF">FH972_008174</name>
</gene>
<sequence>MDSGENNTWTTDLETNTGCLATTEIADYEFDDSEFSLQQNFVDGSENNNWMIELEVNMGCLPTIDIADYEFNESEFSLQQNFVHSGENNMGCLATDHNVDSEFNGLYDYLPPLSTLESEHLPLDTWMNIYNNESFDSVFV</sequence>
<evidence type="ECO:0000313" key="2">
    <source>
        <dbReference type="Proteomes" id="UP000327013"/>
    </source>
</evidence>
<dbReference type="EMBL" id="CM017323">
    <property type="protein sequence ID" value="KAE8022371.1"/>
    <property type="molecule type" value="Genomic_DNA"/>
</dbReference>
<dbReference type="AlphaFoldDB" id="A0A5N6R0Y3"/>